<evidence type="ECO:0000256" key="6">
    <source>
        <dbReference type="SAM" id="SignalP"/>
    </source>
</evidence>
<keyword evidence="4" id="KW-0479">Metal-binding</keyword>
<feature type="region of interest" description="Disordered" evidence="5">
    <location>
        <begin position="155"/>
        <end position="174"/>
    </location>
</feature>
<keyword evidence="7" id="KW-1185">Reference proteome</keyword>
<dbReference type="Gene3D" id="1.10.640.10">
    <property type="entry name" value="Haem peroxidase domain superfamily, animal type"/>
    <property type="match status" value="1"/>
</dbReference>
<evidence type="ECO:0000313" key="8">
    <source>
        <dbReference type="RefSeq" id="XP_022287047.1"/>
    </source>
</evidence>
<feature type="signal peptide" evidence="6">
    <location>
        <begin position="1"/>
        <end position="21"/>
    </location>
</feature>
<dbReference type="SUPFAM" id="SSF48113">
    <property type="entry name" value="Heme-dependent peroxidases"/>
    <property type="match status" value="1"/>
</dbReference>
<dbReference type="CDD" id="cd09823">
    <property type="entry name" value="peroxinectin_like"/>
    <property type="match status" value="1"/>
</dbReference>
<dbReference type="OrthoDB" id="823504at2759"/>
<dbReference type="PRINTS" id="PR00457">
    <property type="entry name" value="ANPEROXIDASE"/>
</dbReference>
<proteinExistence type="predicted"/>
<dbReference type="PANTHER" id="PTHR11475:SF143">
    <property type="entry name" value="PUTATIVE-RELATED"/>
    <property type="match status" value="1"/>
</dbReference>
<dbReference type="RefSeq" id="XP_022287047.1">
    <property type="nucleotide sequence ID" value="XM_022431339.1"/>
</dbReference>
<dbReference type="Proteomes" id="UP000694844">
    <property type="component" value="Chromosome 6"/>
</dbReference>
<dbReference type="GO" id="GO:0046872">
    <property type="term" value="F:metal ion binding"/>
    <property type="evidence" value="ECO:0007669"/>
    <property type="project" value="UniProtKB-KW"/>
</dbReference>
<dbReference type="InterPro" id="IPR010255">
    <property type="entry name" value="Haem_peroxidase_sf"/>
</dbReference>
<comment type="subcellular location">
    <subcellularLocation>
        <location evidence="1">Secreted</location>
    </subcellularLocation>
</comment>
<evidence type="ECO:0000256" key="4">
    <source>
        <dbReference type="PIRSR" id="PIRSR619791-2"/>
    </source>
</evidence>
<feature type="chain" id="PRO_5034221990" evidence="6">
    <location>
        <begin position="22"/>
        <end position="706"/>
    </location>
</feature>
<dbReference type="FunFam" id="1.10.640.10:FF:000003">
    <property type="entry name" value="chorion peroxidase"/>
    <property type="match status" value="1"/>
</dbReference>
<dbReference type="GO" id="GO:0005576">
    <property type="term" value="C:extracellular region"/>
    <property type="evidence" value="ECO:0007669"/>
    <property type="project" value="UniProtKB-SubCell"/>
</dbReference>
<dbReference type="GO" id="GO:0004601">
    <property type="term" value="F:peroxidase activity"/>
    <property type="evidence" value="ECO:0007669"/>
    <property type="project" value="InterPro"/>
</dbReference>
<keyword evidence="3 6" id="KW-0732">Signal</keyword>
<dbReference type="KEGG" id="cvn:111099865"/>
<dbReference type="PROSITE" id="PS50292">
    <property type="entry name" value="PEROXIDASE_3"/>
    <property type="match status" value="1"/>
</dbReference>
<dbReference type="PANTHER" id="PTHR11475">
    <property type="entry name" value="OXIDASE/PEROXIDASE"/>
    <property type="match status" value="1"/>
</dbReference>
<evidence type="ECO:0000313" key="7">
    <source>
        <dbReference type="Proteomes" id="UP000694844"/>
    </source>
</evidence>
<evidence type="ECO:0000256" key="1">
    <source>
        <dbReference type="ARBA" id="ARBA00004613"/>
    </source>
</evidence>
<dbReference type="Pfam" id="PF03098">
    <property type="entry name" value="An_peroxidase"/>
    <property type="match status" value="1"/>
</dbReference>
<sequence length="706" mass="79123">MNSANTLLFVMSVAVLNVASNEEIDDIIADAVQETYKEPLRKACTRDELGSSFAFLQQQRDDEDEIARRGYKYALLIRNLITRSGMSIADLQANDDYQSSFNEQLCAETLPSCDLYRKSPYRSATGMCNNLQKTTWGMALQAHARYLPAVYDDGYNSPRQRGQNGDPLPSPRVISNQVLSGESVTPADNQRNLILFTYGQFIDHDLTFTPIAVGSDGSHLECCGKDQSDSECFGIEIPAGDTRFSSTCMDFSRSIPVAFDGGCSIGYREQLNRLSSYIDGGMIYGDSKSFNENLSGKLGLLRTSDGELLPSGGICQTSDSADFCQLAGDERVNEAPSLSGLHVVFLRLHNMIARGIRKETKYSSQEVFLETKKIVGAIIQQVTYGEYLPVLLGKKIRKNLGLDLHSRGYWRGYDPKVNPTVKNVIATAALRYGHSQIPPEFGYKTRQFATTATFKTENVLMDPHMVVTQQGSNIPDLARFLLTTPARKVDRQVEDAVRNELFRDANGLTFDLMSFNIQRGRDHALPSYNAWRNWCGLPVAGSFSELVDHNNDAKSRLESTYKHVNDIDVFVGGITETPRDDALVGPLFECLLGRQFRDIKCGDRYWYERRGVEGFRTGELQEIRKLTLSKILCETLGLEEIQKDVFSLPDEQSNPQVSCSSLPFLNFSRWRRSRSWPPYGKPVGRKPRPKGILSQLISKYRVTLIG</sequence>
<dbReference type="InterPro" id="IPR037120">
    <property type="entry name" value="Haem_peroxidase_sf_animal"/>
</dbReference>
<keyword evidence="4" id="KW-0349">Heme</keyword>
<dbReference type="InterPro" id="IPR019791">
    <property type="entry name" value="Haem_peroxidase_animal"/>
</dbReference>
<feature type="binding site" description="axial binding residue" evidence="4">
    <location>
        <position position="434"/>
    </location>
    <ligand>
        <name>heme b</name>
        <dbReference type="ChEBI" id="CHEBI:60344"/>
    </ligand>
    <ligandPart>
        <name>Fe</name>
        <dbReference type="ChEBI" id="CHEBI:18248"/>
    </ligandPart>
</feature>
<dbReference type="GO" id="GO:0006979">
    <property type="term" value="P:response to oxidative stress"/>
    <property type="evidence" value="ECO:0007669"/>
    <property type="project" value="InterPro"/>
</dbReference>
<evidence type="ECO:0000256" key="2">
    <source>
        <dbReference type="ARBA" id="ARBA00022525"/>
    </source>
</evidence>
<evidence type="ECO:0000256" key="5">
    <source>
        <dbReference type="SAM" id="MobiDB-lite"/>
    </source>
</evidence>
<accession>A0A8B8A6F4</accession>
<dbReference type="GeneID" id="111099865"/>
<evidence type="ECO:0000256" key="3">
    <source>
        <dbReference type="ARBA" id="ARBA00022729"/>
    </source>
</evidence>
<organism evidence="7 8">
    <name type="scientific">Crassostrea virginica</name>
    <name type="common">Eastern oyster</name>
    <dbReference type="NCBI Taxonomy" id="6565"/>
    <lineage>
        <taxon>Eukaryota</taxon>
        <taxon>Metazoa</taxon>
        <taxon>Spiralia</taxon>
        <taxon>Lophotrochozoa</taxon>
        <taxon>Mollusca</taxon>
        <taxon>Bivalvia</taxon>
        <taxon>Autobranchia</taxon>
        <taxon>Pteriomorphia</taxon>
        <taxon>Ostreida</taxon>
        <taxon>Ostreoidea</taxon>
        <taxon>Ostreidae</taxon>
        <taxon>Crassostrea</taxon>
    </lineage>
</organism>
<keyword evidence="2" id="KW-0964">Secreted</keyword>
<dbReference type="AlphaFoldDB" id="A0A8B8A6F4"/>
<gene>
    <name evidence="8" type="primary">LOC111099865</name>
</gene>
<name>A0A8B8A6F4_CRAVI</name>
<keyword evidence="4" id="KW-0408">Iron</keyword>
<protein>
    <submittedName>
        <fullName evidence="8">Myeloperoxidase-like</fullName>
    </submittedName>
</protein>
<reference evidence="8" key="1">
    <citation type="submission" date="2025-08" db="UniProtKB">
        <authorList>
            <consortium name="RefSeq"/>
        </authorList>
    </citation>
    <scope>IDENTIFICATION</scope>
    <source>
        <tissue evidence="8">Whole sample</tissue>
    </source>
</reference>
<dbReference type="GO" id="GO:0020037">
    <property type="term" value="F:heme binding"/>
    <property type="evidence" value="ECO:0007669"/>
    <property type="project" value="InterPro"/>
</dbReference>